<feature type="transmembrane region" description="Helical" evidence="1">
    <location>
        <begin position="149"/>
        <end position="169"/>
    </location>
</feature>
<evidence type="ECO:0000313" key="3">
    <source>
        <dbReference type="Proteomes" id="UP000024635"/>
    </source>
</evidence>
<feature type="transmembrane region" description="Helical" evidence="1">
    <location>
        <begin position="117"/>
        <end position="137"/>
    </location>
</feature>
<dbReference type="OrthoDB" id="5873245at2759"/>
<dbReference type="PANTHER" id="PTHR23021:SF90">
    <property type="entry name" value="SERPENTINE RECEPTOR, CLASS T"/>
    <property type="match status" value="1"/>
</dbReference>
<comment type="caution">
    <text evidence="2">The sequence shown here is derived from an EMBL/GenBank/DDBJ whole genome shotgun (WGS) entry which is preliminary data.</text>
</comment>
<evidence type="ECO:0000313" key="2">
    <source>
        <dbReference type="EMBL" id="EYC27284.1"/>
    </source>
</evidence>
<dbReference type="Proteomes" id="UP000024635">
    <property type="component" value="Unassembled WGS sequence"/>
</dbReference>
<protein>
    <submittedName>
        <fullName evidence="2">Uncharacterized protein</fullName>
    </submittedName>
</protein>
<proteinExistence type="predicted"/>
<accession>A0A016VI32</accession>
<reference evidence="3" key="1">
    <citation type="journal article" date="2015" name="Nat. Genet.">
        <title>The genome and transcriptome of the zoonotic hookworm Ancylostoma ceylanicum identify infection-specific gene families.</title>
        <authorList>
            <person name="Schwarz E.M."/>
            <person name="Hu Y."/>
            <person name="Antoshechkin I."/>
            <person name="Miller M.M."/>
            <person name="Sternberg P.W."/>
            <person name="Aroian R.V."/>
        </authorList>
    </citation>
    <scope>NUCLEOTIDE SEQUENCE</scope>
    <source>
        <strain evidence="3">HY135</strain>
    </source>
</reference>
<feature type="transmembrane region" description="Helical" evidence="1">
    <location>
        <begin position="79"/>
        <end position="96"/>
    </location>
</feature>
<dbReference type="InterPro" id="IPR019425">
    <property type="entry name" value="7TM_GPCR_serpentine_rcpt_Srt"/>
</dbReference>
<keyword evidence="1" id="KW-0812">Transmembrane</keyword>
<gene>
    <name evidence="2" type="primary">Acey_s0009.g624</name>
    <name evidence="2" type="ORF">Y032_0009g624</name>
</gene>
<sequence>MTLDAGTKHLLEGPPFTLLYADDGALIADSKAGLQLKIQKWQSALADAGLKLNLRKTGLRFMNEKLGKTRLTFLSFPHIANNLFVVVTTCLLYVQYCRILLHVSKGSTRLSFAQKSFFVQCTCICMINFACAMIYVYMEFFPPPACFVYLGHITWQLGNGFPAFVYILLNRTIQKEVLLLLRIRKPVKQPPTVLVTCYSATKTTVLITASSAAKSSHW</sequence>
<name>A0A016VI32_9BILA</name>
<evidence type="ECO:0000256" key="1">
    <source>
        <dbReference type="SAM" id="Phobius"/>
    </source>
</evidence>
<dbReference type="Pfam" id="PF10321">
    <property type="entry name" value="7TM_GPCR_Srt"/>
    <property type="match status" value="1"/>
</dbReference>
<dbReference type="EMBL" id="JARK01001345">
    <property type="protein sequence ID" value="EYC27284.1"/>
    <property type="molecule type" value="Genomic_DNA"/>
</dbReference>
<keyword evidence="1" id="KW-1133">Transmembrane helix</keyword>
<keyword evidence="3" id="KW-1185">Reference proteome</keyword>
<dbReference type="PANTHER" id="PTHR23021">
    <property type="entry name" value="SERPENTINE RECEPTOR, CLASS T"/>
    <property type="match status" value="1"/>
</dbReference>
<keyword evidence="1" id="KW-0472">Membrane</keyword>
<organism evidence="2 3">
    <name type="scientific">Ancylostoma ceylanicum</name>
    <dbReference type="NCBI Taxonomy" id="53326"/>
    <lineage>
        <taxon>Eukaryota</taxon>
        <taxon>Metazoa</taxon>
        <taxon>Ecdysozoa</taxon>
        <taxon>Nematoda</taxon>
        <taxon>Chromadorea</taxon>
        <taxon>Rhabditida</taxon>
        <taxon>Rhabditina</taxon>
        <taxon>Rhabditomorpha</taxon>
        <taxon>Strongyloidea</taxon>
        <taxon>Ancylostomatidae</taxon>
        <taxon>Ancylostomatinae</taxon>
        <taxon>Ancylostoma</taxon>
    </lineage>
</organism>
<dbReference type="SUPFAM" id="SSF81321">
    <property type="entry name" value="Family A G protein-coupled receptor-like"/>
    <property type="match status" value="1"/>
</dbReference>
<dbReference type="AlphaFoldDB" id="A0A016VI32"/>